<name>A0A0M3JL71_ANISI</name>
<dbReference type="AlphaFoldDB" id="A0A0M3JL71"/>
<proteinExistence type="predicted"/>
<organism evidence="2">
    <name type="scientific">Anisakis simplex</name>
    <name type="common">Herring worm</name>
    <dbReference type="NCBI Taxonomy" id="6269"/>
    <lineage>
        <taxon>Eukaryota</taxon>
        <taxon>Metazoa</taxon>
        <taxon>Ecdysozoa</taxon>
        <taxon>Nematoda</taxon>
        <taxon>Chromadorea</taxon>
        <taxon>Rhabditida</taxon>
        <taxon>Spirurina</taxon>
        <taxon>Ascaridomorpha</taxon>
        <taxon>Ascaridoidea</taxon>
        <taxon>Anisakidae</taxon>
        <taxon>Anisakis</taxon>
        <taxon>Anisakis simplex complex</taxon>
    </lineage>
</organism>
<sequence>LLIEDPPPDPPQACADPIPPPSASSSYSSKEYDAANLLIDYGNQTQPTRQSSMVASQALMVNSCAPTHSQVYFSPLQGTHSSNRANCFR</sequence>
<evidence type="ECO:0000256" key="1">
    <source>
        <dbReference type="SAM" id="MobiDB-lite"/>
    </source>
</evidence>
<reference evidence="2" key="1">
    <citation type="submission" date="2017-02" db="UniProtKB">
        <authorList>
            <consortium name="WormBaseParasite"/>
        </authorList>
    </citation>
    <scope>IDENTIFICATION</scope>
</reference>
<dbReference type="WBParaSite" id="ASIM_0000839901-mRNA-1">
    <property type="protein sequence ID" value="ASIM_0000839901-mRNA-1"/>
    <property type="gene ID" value="ASIM_0000839901"/>
</dbReference>
<feature type="region of interest" description="Disordered" evidence="1">
    <location>
        <begin position="1"/>
        <end position="29"/>
    </location>
</feature>
<accession>A0A0M3JL71</accession>
<protein>
    <submittedName>
        <fullName evidence="2">Ets2 repressor factor</fullName>
    </submittedName>
</protein>
<evidence type="ECO:0000313" key="2">
    <source>
        <dbReference type="WBParaSite" id="ASIM_0000839901-mRNA-1"/>
    </source>
</evidence>